<keyword evidence="1" id="KW-0472">Membrane</keyword>
<comment type="caution">
    <text evidence="2">The sequence shown here is derived from an EMBL/GenBank/DDBJ whole genome shotgun (WGS) entry which is preliminary data.</text>
</comment>
<evidence type="ECO:0000256" key="1">
    <source>
        <dbReference type="SAM" id="Phobius"/>
    </source>
</evidence>
<keyword evidence="1" id="KW-0812">Transmembrane</keyword>
<reference evidence="2 3" key="1">
    <citation type="submission" date="2016-11" db="EMBL/GenBank/DDBJ databases">
        <title>Draft Genome Sequences of Nine Cyanobacterial Strains from Diverse Habitats.</title>
        <authorList>
            <person name="Zhu T."/>
            <person name="Hou S."/>
            <person name="Lu X."/>
            <person name="Hess W.R."/>
        </authorList>
    </citation>
    <scope>NUCLEOTIDE SEQUENCE [LARGE SCALE GENOMIC DNA]</scope>
    <source>
        <strain evidence="2 3">NIES-30</strain>
    </source>
</reference>
<evidence type="ECO:0000313" key="2">
    <source>
        <dbReference type="EMBL" id="OKH43859.1"/>
    </source>
</evidence>
<proteinExistence type="predicted"/>
<dbReference type="Proteomes" id="UP000185557">
    <property type="component" value="Unassembled WGS sequence"/>
</dbReference>
<keyword evidence="3" id="KW-1185">Reference proteome</keyword>
<dbReference type="AlphaFoldDB" id="A0A1U7IYP6"/>
<keyword evidence="1" id="KW-1133">Transmembrane helix</keyword>
<organism evidence="2 3">
    <name type="scientific">Phormidium tenue NIES-30</name>
    <dbReference type="NCBI Taxonomy" id="549789"/>
    <lineage>
        <taxon>Bacteria</taxon>
        <taxon>Bacillati</taxon>
        <taxon>Cyanobacteriota</taxon>
        <taxon>Cyanophyceae</taxon>
        <taxon>Oscillatoriophycideae</taxon>
        <taxon>Oscillatoriales</taxon>
        <taxon>Oscillatoriaceae</taxon>
        <taxon>Phormidium</taxon>
    </lineage>
</organism>
<protein>
    <submittedName>
        <fullName evidence="2">Uncharacterized protein</fullName>
    </submittedName>
</protein>
<name>A0A1U7IYP6_9CYAN</name>
<accession>A0A1U7IYP6</accession>
<gene>
    <name evidence="2" type="ORF">NIES30_23950</name>
</gene>
<dbReference type="STRING" id="549789.NIES30_23950"/>
<evidence type="ECO:0000313" key="3">
    <source>
        <dbReference type="Proteomes" id="UP000185557"/>
    </source>
</evidence>
<dbReference type="EMBL" id="MRCG01000028">
    <property type="protein sequence ID" value="OKH43859.1"/>
    <property type="molecule type" value="Genomic_DNA"/>
</dbReference>
<feature type="transmembrane region" description="Helical" evidence="1">
    <location>
        <begin position="75"/>
        <end position="95"/>
    </location>
</feature>
<sequence length="797" mass="84686">MLAGSERGLSFVNRWQKASPEDLPSVSCDRVAEEIGTVPMALRSARRPKVSTASAPGAVQIWVGTRSRRLWRRPLVLGLVGVGLSGGLLLLGLSFRLGLRLMLDPAALPQALARLARSQPVNLPPAISLEELRQQAEASQQQMGEPLPLDMPGAKDRDALIVPVFEATGAIASLHLFANEGSGRELRAIATLPTAALPKDTVLAPWLSRPQVPTAAPANFNFTRVVPLPAPPVASDGLWFTLEGSWQQQGLTLRYGQLLHVDPEAQQLELLTPWSSPANRPPQWADLDGDGPSDLVIDETVGLEPALRGLQVMPGPRLQSVSWVRVPVDAGAQAGDYQQALRLARSGLWHPAQAQLANLKTGLAQSWNPAAEAQLRLMERHRAITRQQAEQDWSTPTQHILALLIDGRWEPALTRLEASPELLPTLLNRLGVDRGRLWNRISAAAALPDPPPAVYVWGGLALKAQQNQPTNRDGATPDWLNRQPVTPAARQRLAKVLATLTTTQAQAVASAKAGATAAIAAQPSSTQATGNIALPPVTALIGQARSIPAPQSGYAAPGQSLDAALGQWYAIDVKAVQSQTWQRGMGAIPAGAAPAAIWPAVQPAAQASPQLLRWVSPTTGVSAPLTVRGLSLTNGTVTLLATGPATNASALPPLAFSQGALMWLDADQGQRAESGAIAAIAATVFGDQPLPTDFEAALASLTQHSIDLTGDGQPERVLTLDNAALVQLQSWGVQVEGTAPKTIIVGQDNRVLYSDLAQTQTLIALTSPNAGQPVELLVHRAEEYELLIWLSATQRFE</sequence>